<protein>
    <submittedName>
        <fullName evidence="3">GM21460</fullName>
    </submittedName>
</protein>
<evidence type="ECO:0000313" key="4">
    <source>
        <dbReference type="Proteomes" id="UP000001292"/>
    </source>
</evidence>
<feature type="region of interest" description="Disordered" evidence="1">
    <location>
        <begin position="55"/>
        <end position="81"/>
    </location>
</feature>
<dbReference type="OrthoDB" id="7873009at2759"/>
<dbReference type="HOGENOM" id="CLU_1662660_0_0_1"/>
<dbReference type="OMA" id="DMYAICK"/>
<keyword evidence="2" id="KW-0732">Signal</keyword>
<sequence length="167" mass="18544">MRRSVLLLLISAIVLSAALALPANWKESESESEYHDYNELSEHQDLNSSIEKTISKRAAKDTSDSTEDGGSEDVNDKMDSSMESSWVGEHMVIMASEEEAESGVRRRRSGERNRNLSLLATICPYADFSQLENGITLNSRIEITDMYAICKTLPESGRAHAIQLSSD</sequence>
<evidence type="ECO:0000256" key="1">
    <source>
        <dbReference type="SAM" id="MobiDB-lite"/>
    </source>
</evidence>
<gene>
    <name evidence="3" type="primary">Dsec\GM21460</name>
    <name evidence="3" type="ORF">Dsec_GM21460</name>
</gene>
<accession>B4HQH0</accession>
<feature type="compositionally biased region" description="Acidic residues" evidence="1">
    <location>
        <begin position="64"/>
        <end position="73"/>
    </location>
</feature>
<keyword evidence="4" id="KW-1185">Reference proteome</keyword>
<dbReference type="EMBL" id="CH480816">
    <property type="protein sequence ID" value="EDW47705.1"/>
    <property type="molecule type" value="Genomic_DNA"/>
</dbReference>
<feature type="signal peptide" evidence="2">
    <location>
        <begin position="1"/>
        <end position="20"/>
    </location>
</feature>
<dbReference type="Proteomes" id="UP000001292">
    <property type="component" value="Unassembled WGS sequence"/>
</dbReference>
<proteinExistence type="predicted"/>
<organism evidence="4">
    <name type="scientific">Drosophila sechellia</name>
    <name type="common">Fruit fly</name>
    <dbReference type="NCBI Taxonomy" id="7238"/>
    <lineage>
        <taxon>Eukaryota</taxon>
        <taxon>Metazoa</taxon>
        <taxon>Ecdysozoa</taxon>
        <taxon>Arthropoda</taxon>
        <taxon>Hexapoda</taxon>
        <taxon>Insecta</taxon>
        <taxon>Pterygota</taxon>
        <taxon>Neoptera</taxon>
        <taxon>Endopterygota</taxon>
        <taxon>Diptera</taxon>
        <taxon>Brachycera</taxon>
        <taxon>Muscomorpha</taxon>
        <taxon>Ephydroidea</taxon>
        <taxon>Drosophilidae</taxon>
        <taxon>Drosophila</taxon>
        <taxon>Sophophora</taxon>
    </lineage>
</organism>
<name>B4HQH0_DROSE</name>
<dbReference type="AlphaFoldDB" id="B4HQH0"/>
<dbReference type="STRING" id="7238.B4HQH0"/>
<dbReference type="PhylomeDB" id="B4HQH0"/>
<feature type="chain" id="PRO_5002808940" evidence="2">
    <location>
        <begin position="21"/>
        <end position="167"/>
    </location>
</feature>
<evidence type="ECO:0000313" key="3">
    <source>
        <dbReference type="EMBL" id="EDW47705.1"/>
    </source>
</evidence>
<dbReference type="KEGG" id="dse:6608978"/>
<reference evidence="3 4" key="1">
    <citation type="journal article" date="2007" name="Nature">
        <title>Evolution of genes and genomes on the Drosophila phylogeny.</title>
        <authorList>
            <consortium name="Drosophila 12 Genomes Consortium"/>
            <person name="Clark A.G."/>
            <person name="Eisen M.B."/>
            <person name="Smith D.R."/>
            <person name="Bergman C.M."/>
            <person name="Oliver B."/>
            <person name="Markow T.A."/>
            <person name="Kaufman T.C."/>
            <person name="Kellis M."/>
            <person name="Gelbart W."/>
            <person name="Iyer V.N."/>
            <person name="Pollard D.A."/>
            <person name="Sackton T.B."/>
            <person name="Larracuente A.M."/>
            <person name="Singh N.D."/>
            <person name="Abad J.P."/>
            <person name="Abt D.N."/>
            <person name="Adryan B."/>
            <person name="Aguade M."/>
            <person name="Akashi H."/>
            <person name="Anderson W.W."/>
            <person name="Aquadro C.F."/>
            <person name="Ardell D.H."/>
            <person name="Arguello R."/>
            <person name="Artieri C.G."/>
            <person name="Barbash D.A."/>
            <person name="Barker D."/>
            <person name="Barsanti P."/>
            <person name="Batterham P."/>
            <person name="Batzoglou S."/>
            <person name="Begun D."/>
            <person name="Bhutkar A."/>
            <person name="Blanco E."/>
            <person name="Bosak S.A."/>
            <person name="Bradley R.K."/>
            <person name="Brand A.D."/>
            <person name="Brent M.R."/>
            <person name="Brooks A.N."/>
            <person name="Brown R.H."/>
            <person name="Butlin R.K."/>
            <person name="Caggese C."/>
            <person name="Calvi B.R."/>
            <person name="Bernardo de Carvalho A."/>
            <person name="Caspi A."/>
            <person name="Castrezana S."/>
            <person name="Celniker S.E."/>
            <person name="Chang J.L."/>
            <person name="Chapple C."/>
            <person name="Chatterji S."/>
            <person name="Chinwalla A."/>
            <person name="Civetta A."/>
            <person name="Clifton S.W."/>
            <person name="Comeron J.M."/>
            <person name="Costello J.C."/>
            <person name="Coyne J.A."/>
            <person name="Daub J."/>
            <person name="David R.G."/>
            <person name="Delcher A.L."/>
            <person name="Delehaunty K."/>
            <person name="Do C.B."/>
            <person name="Ebling H."/>
            <person name="Edwards K."/>
            <person name="Eickbush T."/>
            <person name="Evans J.D."/>
            <person name="Filipski A."/>
            <person name="Findeiss S."/>
            <person name="Freyhult E."/>
            <person name="Fulton L."/>
            <person name="Fulton R."/>
            <person name="Garcia A.C."/>
            <person name="Gardiner A."/>
            <person name="Garfield D.A."/>
            <person name="Garvin B.E."/>
            <person name="Gibson G."/>
            <person name="Gilbert D."/>
            <person name="Gnerre S."/>
            <person name="Godfrey J."/>
            <person name="Good R."/>
            <person name="Gotea V."/>
            <person name="Gravely B."/>
            <person name="Greenberg A.J."/>
            <person name="Griffiths-Jones S."/>
            <person name="Gross S."/>
            <person name="Guigo R."/>
            <person name="Gustafson E.A."/>
            <person name="Haerty W."/>
            <person name="Hahn M.W."/>
            <person name="Halligan D.L."/>
            <person name="Halpern A.L."/>
            <person name="Halter G.M."/>
            <person name="Han M.V."/>
            <person name="Heger A."/>
            <person name="Hillier L."/>
            <person name="Hinrichs A.S."/>
            <person name="Holmes I."/>
            <person name="Hoskins R.A."/>
            <person name="Hubisz M.J."/>
            <person name="Hultmark D."/>
            <person name="Huntley M.A."/>
            <person name="Jaffe D.B."/>
            <person name="Jagadeeshan S."/>
            <person name="Jeck W.R."/>
            <person name="Johnson J."/>
            <person name="Jones C.D."/>
            <person name="Jordan W.C."/>
            <person name="Karpen G.H."/>
            <person name="Kataoka E."/>
            <person name="Keightley P.D."/>
            <person name="Kheradpour P."/>
            <person name="Kirkness E.F."/>
            <person name="Koerich L.B."/>
            <person name="Kristiansen K."/>
            <person name="Kudrna D."/>
            <person name="Kulathinal R.J."/>
            <person name="Kumar S."/>
            <person name="Kwok R."/>
            <person name="Lander E."/>
            <person name="Langley C.H."/>
            <person name="Lapoint R."/>
            <person name="Lazzaro B.P."/>
            <person name="Lee S.J."/>
            <person name="Levesque L."/>
            <person name="Li R."/>
            <person name="Lin C.F."/>
            <person name="Lin M.F."/>
            <person name="Lindblad-Toh K."/>
            <person name="Llopart A."/>
            <person name="Long M."/>
            <person name="Low L."/>
            <person name="Lozovsky E."/>
            <person name="Lu J."/>
            <person name="Luo M."/>
            <person name="Machado C.A."/>
            <person name="Makalowski W."/>
            <person name="Marzo M."/>
            <person name="Matsuda M."/>
            <person name="Matzkin L."/>
            <person name="McAllister B."/>
            <person name="McBride C.S."/>
            <person name="McKernan B."/>
            <person name="McKernan K."/>
            <person name="Mendez-Lago M."/>
            <person name="Minx P."/>
            <person name="Mollenhauer M.U."/>
            <person name="Montooth K."/>
            <person name="Mount S.M."/>
            <person name="Mu X."/>
            <person name="Myers E."/>
            <person name="Negre B."/>
            <person name="Newfeld S."/>
            <person name="Nielsen R."/>
            <person name="Noor M.A."/>
            <person name="O'Grady P."/>
            <person name="Pachter L."/>
            <person name="Papaceit M."/>
            <person name="Parisi M.J."/>
            <person name="Parisi M."/>
            <person name="Parts L."/>
            <person name="Pedersen J.S."/>
            <person name="Pesole G."/>
            <person name="Phillippy A.M."/>
            <person name="Ponting C.P."/>
            <person name="Pop M."/>
            <person name="Porcelli D."/>
            <person name="Powell J.R."/>
            <person name="Prohaska S."/>
            <person name="Pruitt K."/>
            <person name="Puig M."/>
            <person name="Quesneville H."/>
            <person name="Ram K.R."/>
            <person name="Rand D."/>
            <person name="Rasmussen M.D."/>
            <person name="Reed L.K."/>
            <person name="Reenan R."/>
            <person name="Reily A."/>
            <person name="Remington K.A."/>
            <person name="Rieger T.T."/>
            <person name="Ritchie M.G."/>
            <person name="Robin C."/>
            <person name="Rogers Y.H."/>
            <person name="Rohde C."/>
            <person name="Rozas J."/>
            <person name="Rubenfield M.J."/>
            <person name="Ruiz A."/>
            <person name="Russo S."/>
            <person name="Salzberg S.L."/>
            <person name="Sanchez-Gracia A."/>
            <person name="Saranga D.J."/>
            <person name="Sato H."/>
            <person name="Schaeffer S.W."/>
            <person name="Schatz M.C."/>
            <person name="Schlenke T."/>
            <person name="Schwartz R."/>
            <person name="Segarra C."/>
            <person name="Singh R.S."/>
            <person name="Sirot L."/>
            <person name="Sirota M."/>
            <person name="Sisneros N.B."/>
            <person name="Smith C.D."/>
            <person name="Smith T.F."/>
            <person name="Spieth J."/>
            <person name="Stage D.E."/>
            <person name="Stark A."/>
            <person name="Stephan W."/>
            <person name="Strausberg R.L."/>
            <person name="Strempel S."/>
            <person name="Sturgill D."/>
            <person name="Sutton G."/>
            <person name="Sutton G.G."/>
            <person name="Tao W."/>
            <person name="Teichmann S."/>
            <person name="Tobari Y.N."/>
            <person name="Tomimura Y."/>
            <person name="Tsolas J.M."/>
            <person name="Valente V.L."/>
            <person name="Venter E."/>
            <person name="Venter J.C."/>
            <person name="Vicario S."/>
            <person name="Vieira F.G."/>
            <person name="Vilella A.J."/>
            <person name="Villasante A."/>
            <person name="Walenz B."/>
            <person name="Wang J."/>
            <person name="Wasserman M."/>
            <person name="Watts T."/>
            <person name="Wilson D."/>
            <person name="Wilson R.K."/>
            <person name="Wing R.A."/>
            <person name="Wolfner M.F."/>
            <person name="Wong A."/>
            <person name="Wong G.K."/>
            <person name="Wu C.I."/>
            <person name="Wu G."/>
            <person name="Yamamoto D."/>
            <person name="Yang H.P."/>
            <person name="Yang S.P."/>
            <person name="Yorke J.A."/>
            <person name="Yoshida K."/>
            <person name="Zdobnov E."/>
            <person name="Zhang P."/>
            <person name="Zhang Y."/>
            <person name="Zimin A.V."/>
            <person name="Baldwin J."/>
            <person name="Abdouelleil A."/>
            <person name="Abdulkadir J."/>
            <person name="Abebe A."/>
            <person name="Abera B."/>
            <person name="Abreu J."/>
            <person name="Acer S.C."/>
            <person name="Aftuck L."/>
            <person name="Alexander A."/>
            <person name="An P."/>
            <person name="Anderson E."/>
            <person name="Anderson S."/>
            <person name="Arachi H."/>
            <person name="Azer M."/>
            <person name="Bachantsang P."/>
            <person name="Barry A."/>
            <person name="Bayul T."/>
            <person name="Berlin A."/>
            <person name="Bessette D."/>
            <person name="Bloom T."/>
            <person name="Blye J."/>
            <person name="Boguslavskiy L."/>
            <person name="Bonnet C."/>
            <person name="Boukhgalter B."/>
            <person name="Bourzgui I."/>
            <person name="Brown A."/>
            <person name="Cahill P."/>
            <person name="Channer S."/>
            <person name="Cheshatsang Y."/>
            <person name="Chuda L."/>
            <person name="Citroen M."/>
            <person name="Collymore A."/>
            <person name="Cooke P."/>
            <person name="Costello M."/>
            <person name="D'Aco K."/>
            <person name="Daza R."/>
            <person name="De Haan G."/>
            <person name="DeGray S."/>
            <person name="DeMaso C."/>
            <person name="Dhargay N."/>
            <person name="Dooley K."/>
            <person name="Dooley E."/>
            <person name="Doricent M."/>
            <person name="Dorje P."/>
            <person name="Dorjee K."/>
            <person name="Dupes A."/>
            <person name="Elong R."/>
            <person name="Falk J."/>
            <person name="Farina A."/>
            <person name="Faro S."/>
            <person name="Ferguson D."/>
            <person name="Fisher S."/>
            <person name="Foley C.D."/>
            <person name="Franke A."/>
            <person name="Friedrich D."/>
            <person name="Gadbois L."/>
            <person name="Gearin G."/>
            <person name="Gearin C.R."/>
            <person name="Giannoukos G."/>
            <person name="Goode T."/>
            <person name="Graham J."/>
            <person name="Grandbois E."/>
            <person name="Grewal S."/>
            <person name="Gyaltsen K."/>
            <person name="Hafez N."/>
            <person name="Hagos B."/>
            <person name="Hall J."/>
            <person name="Henson C."/>
            <person name="Hollinger A."/>
            <person name="Honan T."/>
            <person name="Huard M.D."/>
            <person name="Hughes L."/>
            <person name="Hurhula B."/>
            <person name="Husby M.E."/>
            <person name="Kamat A."/>
            <person name="Kanga B."/>
            <person name="Kashin S."/>
            <person name="Khazanovich D."/>
            <person name="Kisner P."/>
            <person name="Lance K."/>
            <person name="Lara M."/>
            <person name="Lee W."/>
            <person name="Lennon N."/>
            <person name="Letendre F."/>
            <person name="LeVine R."/>
            <person name="Lipovsky A."/>
            <person name="Liu X."/>
            <person name="Liu J."/>
            <person name="Liu S."/>
            <person name="Lokyitsang T."/>
            <person name="Lokyitsang Y."/>
            <person name="Lubonja R."/>
            <person name="Lui A."/>
            <person name="MacDonald P."/>
            <person name="Magnisalis V."/>
            <person name="Maru K."/>
            <person name="Matthews C."/>
            <person name="McCusker W."/>
            <person name="McDonough S."/>
            <person name="Mehta T."/>
            <person name="Meldrim J."/>
            <person name="Meneus L."/>
            <person name="Mihai O."/>
            <person name="Mihalev A."/>
            <person name="Mihova T."/>
            <person name="Mittelman R."/>
            <person name="Mlenga V."/>
            <person name="Montmayeur A."/>
            <person name="Mulrain L."/>
            <person name="Navidi A."/>
            <person name="Naylor J."/>
            <person name="Negash T."/>
            <person name="Nguyen T."/>
            <person name="Nguyen N."/>
            <person name="Nicol R."/>
            <person name="Norbu C."/>
            <person name="Norbu N."/>
            <person name="Novod N."/>
            <person name="O'Neill B."/>
            <person name="Osman S."/>
            <person name="Markiewicz E."/>
            <person name="Oyono O.L."/>
            <person name="Patti C."/>
            <person name="Phunkhang P."/>
            <person name="Pierre F."/>
            <person name="Priest M."/>
            <person name="Raghuraman S."/>
            <person name="Rege F."/>
            <person name="Reyes R."/>
            <person name="Rise C."/>
            <person name="Rogov P."/>
            <person name="Ross K."/>
            <person name="Ryan E."/>
            <person name="Settipalli S."/>
            <person name="Shea T."/>
            <person name="Sherpa N."/>
            <person name="Shi L."/>
            <person name="Shih D."/>
            <person name="Sparrow T."/>
            <person name="Spaulding J."/>
            <person name="Stalker J."/>
            <person name="Stange-Thomann N."/>
            <person name="Stavropoulos S."/>
            <person name="Stone C."/>
            <person name="Strader C."/>
            <person name="Tesfaye S."/>
            <person name="Thomson T."/>
            <person name="Thoulutsang Y."/>
            <person name="Thoulutsang D."/>
            <person name="Topham K."/>
            <person name="Topping I."/>
            <person name="Tsamla T."/>
            <person name="Vassiliev H."/>
            <person name="Vo A."/>
            <person name="Wangchuk T."/>
            <person name="Wangdi T."/>
            <person name="Weiand M."/>
            <person name="Wilkinson J."/>
            <person name="Wilson A."/>
            <person name="Yadav S."/>
            <person name="Young G."/>
            <person name="Yu Q."/>
            <person name="Zembek L."/>
            <person name="Zhong D."/>
            <person name="Zimmer A."/>
            <person name="Zwirko Z."/>
            <person name="Jaffe D.B."/>
            <person name="Alvarez P."/>
            <person name="Brockman W."/>
            <person name="Butler J."/>
            <person name="Chin C."/>
            <person name="Gnerre S."/>
            <person name="Grabherr M."/>
            <person name="Kleber M."/>
            <person name="Mauceli E."/>
            <person name="MacCallum I."/>
        </authorList>
    </citation>
    <scope>NUCLEOTIDE SEQUENCE [LARGE SCALE GENOMIC DNA]</scope>
    <source>
        <strain evidence="4">Rob3c / Tucson 14021-0248.25</strain>
    </source>
</reference>
<evidence type="ECO:0000256" key="2">
    <source>
        <dbReference type="SAM" id="SignalP"/>
    </source>
</evidence>